<evidence type="ECO:0000256" key="1">
    <source>
        <dbReference type="SAM" id="SignalP"/>
    </source>
</evidence>
<dbReference type="Proteomes" id="UP001160483">
    <property type="component" value="Unassembled WGS sequence"/>
</dbReference>
<proteinExistence type="predicted"/>
<organism evidence="2 5">
    <name type="scientific">Peronospora belbahrii</name>
    <dbReference type="NCBI Taxonomy" id="622444"/>
    <lineage>
        <taxon>Eukaryota</taxon>
        <taxon>Sar</taxon>
        <taxon>Stramenopiles</taxon>
        <taxon>Oomycota</taxon>
        <taxon>Peronosporomycetes</taxon>
        <taxon>Peronosporales</taxon>
        <taxon>Peronosporaceae</taxon>
        <taxon>Peronospora</taxon>
    </lineage>
</organism>
<accession>A0AAU9KTH4</accession>
<name>A0AAU9KTH4_9STRA</name>
<evidence type="ECO:0000313" key="4">
    <source>
        <dbReference type="Proteomes" id="UP001158986"/>
    </source>
</evidence>
<comment type="caution">
    <text evidence="2">The sequence shown here is derived from an EMBL/GenBank/DDBJ whole genome shotgun (WGS) entry which is preliminary data.</text>
</comment>
<feature type="chain" id="PRO_5043975737" description="RxLR effector protein" evidence="1">
    <location>
        <begin position="26"/>
        <end position="147"/>
    </location>
</feature>
<evidence type="ECO:0000313" key="2">
    <source>
        <dbReference type="EMBL" id="CAH0476148.1"/>
    </source>
</evidence>
<gene>
    <name evidence="3" type="ORF">PBS001_LOCUS6614</name>
    <name evidence="2" type="ORF">PBS003_LOCUS2940</name>
</gene>
<evidence type="ECO:0000313" key="5">
    <source>
        <dbReference type="Proteomes" id="UP001160483"/>
    </source>
</evidence>
<dbReference type="EMBL" id="CAKKTJ010000138">
    <property type="protein sequence ID" value="CAH0476148.1"/>
    <property type="molecule type" value="Genomic_DNA"/>
</dbReference>
<dbReference type="EMBL" id="CAKLCB010000329">
    <property type="protein sequence ID" value="CAH0520112.1"/>
    <property type="molecule type" value="Genomic_DNA"/>
</dbReference>
<reference evidence="2 4" key="1">
    <citation type="submission" date="2021-11" db="EMBL/GenBank/DDBJ databases">
        <authorList>
            <person name="Islam A."/>
            <person name="Islam S."/>
            <person name="Flora M.S."/>
            <person name="Rahman M."/>
            <person name="Ziaur R.M."/>
            <person name="Epstein J.H."/>
            <person name="Hassan M."/>
            <person name="Klassen M."/>
            <person name="Woodard K."/>
            <person name="Webb A."/>
            <person name="Webby R.J."/>
            <person name="El Zowalaty M.E."/>
        </authorList>
    </citation>
    <scope>NUCLEOTIDE SEQUENCE</scope>
    <source>
        <strain evidence="3">Pbs1</strain>
        <strain evidence="2">Pbs3</strain>
    </source>
</reference>
<dbReference type="Proteomes" id="UP001158986">
    <property type="component" value="Unassembled WGS sequence"/>
</dbReference>
<sequence length="147" mass="16546">MRLINLVLATVITLLAISKCSLSTANEIDTTTGSIQDQEYEGNTRLRKETSDHPLGVEERLMGGRLQVKGERLGHAAEVVGLEWILKRRAIPDHWYNDKTFPGRVRVRPNQLTLHTADESNNSKSESLRAKFCAIYRMILRANGAKC</sequence>
<keyword evidence="1" id="KW-0732">Signal</keyword>
<feature type="signal peptide" evidence="1">
    <location>
        <begin position="1"/>
        <end position="25"/>
    </location>
</feature>
<dbReference type="AlphaFoldDB" id="A0AAU9KTH4"/>
<evidence type="ECO:0008006" key="6">
    <source>
        <dbReference type="Google" id="ProtNLM"/>
    </source>
</evidence>
<evidence type="ECO:0000313" key="3">
    <source>
        <dbReference type="EMBL" id="CAH0520112.1"/>
    </source>
</evidence>
<protein>
    <recommendedName>
        <fullName evidence="6">RxLR effector protein</fullName>
    </recommendedName>
</protein>
<keyword evidence="4" id="KW-1185">Reference proteome</keyword>